<dbReference type="EMBL" id="LAZR01004997">
    <property type="protein sequence ID" value="KKN03770.1"/>
    <property type="molecule type" value="Genomic_DNA"/>
</dbReference>
<sequence>MSIASRLASVEEFLRGIGNALRLQGRRVSAAAPSDNELLGWNATTKKWEPKAGVLNADLTQVDVANEGDETSLYSYTIPADTLGATGGFKLFVAGDMLVNDGAANTLRIRVKLGSTTVFSSDAKDIQDSVDRYKWGLQVWCMNSTTNAQKWGLSLVTSASSSTWPMKILADAKGLIASAYNSSTEDTTTDLVLAVTADWSAASANDSIRKEMAILERIGLSAGTGGGGVKDHGGLTGLGDDDHTGYLLAAGTRAGSTGSAQDFGATGIKADVIAESTGAAGVTIAGFMGLAEVATPANPAQNKLRLFARANGTDIELISLSSTGAECVICTLANGAAPANVLTLNWIE</sequence>
<reference evidence="1" key="1">
    <citation type="journal article" date="2015" name="Nature">
        <title>Complex archaea that bridge the gap between prokaryotes and eukaryotes.</title>
        <authorList>
            <person name="Spang A."/>
            <person name="Saw J.H."/>
            <person name="Jorgensen S.L."/>
            <person name="Zaremba-Niedzwiedzka K."/>
            <person name="Martijn J."/>
            <person name="Lind A.E."/>
            <person name="van Eijk R."/>
            <person name="Schleper C."/>
            <person name="Guy L."/>
            <person name="Ettema T.J."/>
        </authorList>
    </citation>
    <scope>NUCLEOTIDE SEQUENCE</scope>
</reference>
<accession>A0A0F9M8N9</accession>
<gene>
    <name evidence="1" type="ORF">LCGC14_1104330</name>
</gene>
<name>A0A0F9M8N9_9ZZZZ</name>
<protein>
    <submittedName>
        <fullName evidence="1">Uncharacterized protein</fullName>
    </submittedName>
</protein>
<evidence type="ECO:0000313" key="1">
    <source>
        <dbReference type="EMBL" id="KKN03770.1"/>
    </source>
</evidence>
<dbReference type="AlphaFoldDB" id="A0A0F9M8N9"/>
<organism evidence="1">
    <name type="scientific">marine sediment metagenome</name>
    <dbReference type="NCBI Taxonomy" id="412755"/>
    <lineage>
        <taxon>unclassified sequences</taxon>
        <taxon>metagenomes</taxon>
        <taxon>ecological metagenomes</taxon>
    </lineage>
</organism>
<proteinExistence type="predicted"/>
<comment type="caution">
    <text evidence="1">The sequence shown here is derived from an EMBL/GenBank/DDBJ whole genome shotgun (WGS) entry which is preliminary data.</text>
</comment>